<dbReference type="Proteomes" id="UP000254330">
    <property type="component" value="Unassembled WGS sequence"/>
</dbReference>
<dbReference type="RefSeq" id="WP_109350648.1">
    <property type="nucleotide sequence ID" value="NZ_BJUE01000047.1"/>
</dbReference>
<dbReference type="InterPro" id="IPR000835">
    <property type="entry name" value="HTH_MarR-typ"/>
</dbReference>
<evidence type="ECO:0000256" key="2">
    <source>
        <dbReference type="ARBA" id="ARBA00023125"/>
    </source>
</evidence>
<dbReference type="Pfam" id="PF12802">
    <property type="entry name" value="MarR_2"/>
    <property type="match status" value="1"/>
</dbReference>
<dbReference type="InterPro" id="IPR039422">
    <property type="entry name" value="MarR/SlyA-like"/>
</dbReference>
<keyword evidence="2" id="KW-0238">DNA-binding</keyword>
<evidence type="ECO:0000256" key="1">
    <source>
        <dbReference type="ARBA" id="ARBA00023015"/>
    </source>
</evidence>
<dbReference type="PANTHER" id="PTHR33164">
    <property type="entry name" value="TRANSCRIPTIONAL REGULATOR, MARR FAMILY"/>
    <property type="match status" value="1"/>
</dbReference>
<dbReference type="Proteomes" id="UP000294641">
    <property type="component" value="Unassembled WGS sequence"/>
</dbReference>
<dbReference type="InterPro" id="IPR036390">
    <property type="entry name" value="WH_DNA-bd_sf"/>
</dbReference>
<dbReference type="PANTHER" id="PTHR33164:SF64">
    <property type="entry name" value="TRANSCRIPTIONAL REGULATOR SLYA"/>
    <property type="match status" value="1"/>
</dbReference>
<evidence type="ECO:0000313" key="5">
    <source>
        <dbReference type="EMBL" id="STX11184.1"/>
    </source>
</evidence>
<accession>A0A2U3A9X6</accession>
<protein>
    <submittedName>
        <fullName evidence="6">MarR family transcriptional regulator for hemolysin</fullName>
    </submittedName>
    <submittedName>
        <fullName evidence="5">Salmolysin</fullName>
    </submittedName>
</protein>
<dbReference type="EMBL" id="SNZG01000041">
    <property type="protein sequence ID" value="TDR34215.1"/>
    <property type="molecule type" value="Genomic_DNA"/>
</dbReference>
<organism evidence="5 7">
    <name type="scientific">Kurthia zopfii</name>
    <dbReference type="NCBI Taxonomy" id="1650"/>
    <lineage>
        <taxon>Bacteria</taxon>
        <taxon>Bacillati</taxon>
        <taxon>Bacillota</taxon>
        <taxon>Bacilli</taxon>
        <taxon>Bacillales</taxon>
        <taxon>Caryophanaceae</taxon>
        <taxon>Kurthia</taxon>
    </lineage>
</organism>
<dbReference type="Gene3D" id="1.10.10.10">
    <property type="entry name" value="Winged helix-like DNA-binding domain superfamily/Winged helix DNA-binding domain"/>
    <property type="match status" value="1"/>
</dbReference>
<evidence type="ECO:0000259" key="4">
    <source>
        <dbReference type="PROSITE" id="PS50995"/>
    </source>
</evidence>
<dbReference type="InterPro" id="IPR036388">
    <property type="entry name" value="WH-like_DNA-bd_sf"/>
</dbReference>
<dbReference type="GO" id="GO:0003677">
    <property type="term" value="F:DNA binding"/>
    <property type="evidence" value="ECO:0007669"/>
    <property type="project" value="UniProtKB-KW"/>
</dbReference>
<dbReference type="EMBL" id="UGNP01000001">
    <property type="protein sequence ID" value="STX11184.1"/>
    <property type="molecule type" value="Genomic_DNA"/>
</dbReference>
<dbReference type="GO" id="GO:0006950">
    <property type="term" value="P:response to stress"/>
    <property type="evidence" value="ECO:0007669"/>
    <property type="project" value="TreeGrafter"/>
</dbReference>
<evidence type="ECO:0000313" key="7">
    <source>
        <dbReference type="Proteomes" id="UP000254330"/>
    </source>
</evidence>
<name>A0A2U3A9X6_9BACL</name>
<keyword evidence="3" id="KW-0804">Transcription</keyword>
<keyword evidence="1" id="KW-0805">Transcription regulation</keyword>
<reference evidence="5 7" key="1">
    <citation type="submission" date="2018-06" db="EMBL/GenBank/DDBJ databases">
        <authorList>
            <consortium name="Pathogen Informatics"/>
            <person name="Doyle S."/>
        </authorList>
    </citation>
    <scope>NUCLEOTIDE SEQUENCE [LARGE SCALE GENOMIC DNA]</scope>
    <source>
        <strain evidence="5 7">NCTC10597</strain>
    </source>
</reference>
<dbReference type="SMART" id="SM00347">
    <property type="entry name" value="HTH_MARR"/>
    <property type="match status" value="1"/>
</dbReference>
<dbReference type="PROSITE" id="PS50995">
    <property type="entry name" value="HTH_MARR_2"/>
    <property type="match status" value="1"/>
</dbReference>
<dbReference type="OrthoDB" id="1904211at2"/>
<dbReference type="GO" id="GO:0003700">
    <property type="term" value="F:DNA-binding transcription factor activity"/>
    <property type="evidence" value="ECO:0007669"/>
    <property type="project" value="InterPro"/>
</dbReference>
<dbReference type="AlphaFoldDB" id="A0A2U3A9X6"/>
<sequence length="137" mass="16122">MKNLSAFFHQIILFYRPFETKLNQLLENHGLHRAQWASLYYLEKYESMTLVELAKFQGVEKPTVTRTIAKLEKLQLVEPVVTADKREKRMTLTNAGRALYAEVRETIDAFENDLLEDVPIDKQQEIIDLLKQLREKL</sequence>
<dbReference type="PRINTS" id="PR00598">
    <property type="entry name" value="HTHMARR"/>
</dbReference>
<evidence type="ECO:0000313" key="6">
    <source>
        <dbReference type="EMBL" id="TDR34215.1"/>
    </source>
</evidence>
<evidence type="ECO:0000313" key="8">
    <source>
        <dbReference type="Proteomes" id="UP000294641"/>
    </source>
</evidence>
<evidence type="ECO:0000256" key="3">
    <source>
        <dbReference type="ARBA" id="ARBA00023163"/>
    </source>
</evidence>
<dbReference type="SUPFAM" id="SSF46785">
    <property type="entry name" value="Winged helix' DNA-binding domain"/>
    <property type="match status" value="1"/>
</dbReference>
<feature type="domain" description="HTH marR-type" evidence="4">
    <location>
        <begin position="4"/>
        <end position="135"/>
    </location>
</feature>
<keyword evidence="8" id="KW-1185">Reference proteome</keyword>
<reference evidence="6 8" key="2">
    <citation type="submission" date="2019-03" db="EMBL/GenBank/DDBJ databases">
        <title>Genomic Encyclopedia of Type Strains, Phase IV (KMG-IV): sequencing the most valuable type-strain genomes for metagenomic binning, comparative biology and taxonomic classification.</title>
        <authorList>
            <person name="Goeker M."/>
        </authorList>
    </citation>
    <scope>NUCLEOTIDE SEQUENCE [LARGE SCALE GENOMIC DNA]</scope>
    <source>
        <strain evidence="6 8">DSM 20580</strain>
    </source>
</reference>
<gene>
    <name evidence="5" type="primary">slyA_2</name>
    <name evidence="6" type="ORF">DFR61_1417</name>
    <name evidence="5" type="ORF">NCTC10597_02993</name>
</gene>
<proteinExistence type="predicted"/>
<comment type="caution">
    <text evidence="5">The sequence shown here is derived from an EMBL/GenBank/DDBJ whole genome shotgun (WGS) entry which is preliminary data.</text>
</comment>